<comment type="caution">
    <text evidence="1">The sequence shown here is derived from an EMBL/GenBank/DDBJ whole genome shotgun (WGS) entry which is preliminary data.</text>
</comment>
<accession>A0ACB7RMZ8</accession>
<dbReference type="EMBL" id="CM023489">
    <property type="protein sequence ID" value="KAH6923264.1"/>
    <property type="molecule type" value="Genomic_DNA"/>
</dbReference>
<evidence type="ECO:0000313" key="2">
    <source>
        <dbReference type="Proteomes" id="UP000821845"/>
    </source>
</evidence>
<sequence>MSPLRPAYWELLVIIELMGILVYAQVPADKSRSMRFLHGIPDNISCVEILRAVKSSMPSLKPGRKRLHSSCSSTTSPFLGW</sequence>
<keyword evidence="2" id="KW-1185">Reference proteome</keyword>
<dbReference type="Proteomes" id="UP000821845">
    <property type="component" value="Chromosome 9"/>
</dbReference>
<organism evidence="1 2">
    <name type="scientific">Hyalomma asiaticum</name>
    <name type="common">Tick</name>
    <dbReference type="NCBI Taxonomy" id="266040"/>
    <lineage>
        <taxon>Eukaryota</taxon>
        <taxon>Metazoa</taxon>
        <taxon>Ecdysozoa</taxon>
        <taxon>Arthropoda</taxon>
        <taxon>Chelicerata</taxon>
        <taxon>Arachnida</taxon>
        <taxon>Acari</taxon>
        <taxon>Parasitiformes</taxon>
        <taxon>Ixodida</taxon>
        <taxon>Ixodoidea</taxon>
        <taxon>Ixodidae</taxon>
        <taxon>Hyalomminae</taxon>
        <taxon>Hyalomma</taxon>
    </lineage>
</organism>
<name>A0ACB7RMZ8_HYAAI</name>
<gene>
    <name evidence="1" type="ORF">HPB50_026078</name>
</gene>
<reference evidence="1" key="1">
    <citation type="submission" date="2020-05" db="EMBL/GenBank/DDBJ databases">
        <title>Large-scale comparative analyses of tick genomes elucidate their genetic diversity and vector capacities.</title>
        <authorList>
            <person name="Jia N."/>
            <person name="Wang J."/>
            <person name="Shi W."/>
            <person name="Du L."/>
            <person name="Sun Y."/>
            <person name="Zhan W."/>
            <person name="Jiang J."/>
            <person name="Wang Q."/>
            <person name="Zhang B."/>
            <person name="Ji P."/>
            <person name="Sakyi L.B."/>
            <person name="Cui X."/>
            <person name="Yuan T."/>
            <person name="Jiang B."/>
            <person name="Yang W."/>
            <person name="Lam T.T.-Y."/>
            <person name="Chang Q."/>
            <person name="Ding S."/>
            <person name="Wang X."/>
            <person name="Zhu J."/>
            <person name="Ruan X."/>
            <person name="Zhao L."/>
            <person name="Wei J."/>
            <person name="Que T."/>
            <person name="Du C."/>
            <person name="Cheng J."/>
            <person name="Dai P."/>
            <person name="Han X."/>
            <person name="Huang E."/>
            <person name="Gao Y."/>
            <person name="Liu J."/>
            <person name="Shao H."/>
            <person name="Ye R."/>
            <person name="Li L."/>
            <person name="Wei W."/>
            <person name="Wang X."/>
            <person name="Wang C."/>
            <person name="Yang T."/>
            <person name="Huo Q."/>
            <person name="Li W."/>
            <person name="Guo W."/>
            <person name="Chen H."/>
            <person name="Zhou L."/>
            <person name="Ni X."/>
            <person name="Tian J."/>
            <person name="Zhou Y."/>
            <person name="Sheng Y."/>
            <person name="Liu T."/>
            <person name="Pan Y."/>
            <person name="Xia L."/>
            <person name="Li J."/>
            <person name="Zhao F."/>
            <person name="Cao W."/>
        </authorList>
    </citation>
    <scope>NUCLEOTIDE SEQUENCE</scope>
    <source>
        <strain evidence="1">Hyas-2018</strain>
    </source>
</reference>
<proteinExistence type="predicted"/>
<protein>
    <submittedName>
        <fullName evidence="1">Uncharacterized protein</fullName>
    </submittedName>
</protein>
<evidence type="ECO:0000313" key="1">
    <source>
        <dbReference type="EMBL" id="KAH6923264.1"/>
    </source>
</evidence>